<reference evidence="2" key="1">
    <citation type="journal article" date="2021" name="Evol. Appl.">
        <title>The genome of the Pyrenean desman and the effects of bottlenecks and inbreeding on the genomic landscape of an endangered species.</title>
        <authorList>
            <person name="Escoda L."/>
            <person name="Castresana J."/>
        </authorList>
    </citation>
    <scope>NUCLEOTIDE SEQUENCE</scope>
    <source>
        <strain evidence="2">IBE-C5619</strain>
    </source>
</reference>
<organism evidence="2 3">
    <name type="scientific">Galemys pyrenaicus</name>
    <name type="common">Iberian desman</name>
    <name type="synonym">Pyrenean desman</name>
    <dbReference type="NCBI Taxonomy" id="202257"/>
    <lineage>
        <taxon>Eukaryota</taxon>
        <taxon>Metazoa</taxon>
        <taxon>Chordata</taxon>
        <taxon>Craniata</taxon>
        <taxon>Vertebrata</taxon>
        <taxon>Euteleostomi</taxon>
        <taxon>Mammalia</taxon>
        <taxon>Eutheria</taxon>
        <taxon>Laurasiatheria</taxon>
        <taxon>Eulipotyphla</taxon>
        <taxon>Talpidae</taxon>
        <taxon>Galemys</taxon>
    </lineage>
</organism>
<feature type="region of interest" description="Disordered" evidence="1">
    <location>
        <begin position="130"/>
        <end position="166"/>
    </location>
</feature>
<comment type="caution">
    <text evidence="2">The sequence shown here is derived from an EMBL/GenBank/DDBJ whole genome shotgun (WGS) entry which is preliminary data.</text>
</comment>
<dbReference type="OrthoDB" id="1507364at2759"/>
<dbReference type="EMBL" id="JAGFMF010011501">
    <property type="protein sequence ID" value="KAG8520991.1"/>
    <property type="molecule type" value="Genomic_DNA"/>
</dbReference>
<name>A0A8J6AGK0_GALPY</name>
<evidence type="ECO:0000313" key="3">
    <source>
        <dbReference type="Proteomes" id="UP000700334"/>
    </source>
</evidence>
<evidence type="ECO:0000313" key="2">
    <source>
        <dbReference type="EMBL" id="KAG8520991.1"/>
    </source>
</evidence>
<proteinExistence type="predicted"/>
<evidence type="ECO:0000256" key="1">
    <source>
        <dbReference type="SAM" id="MobiDB-lite"/>
    </source>
</evidence>
<dbReference type="AlphaFoldDB" id="A0A8J6AGK0"/>
<protein>
    <submittedName>
        <fullName evidence="2">DnaJ subfamily C member 14</fullName>
    </submittedName>
</protein>
<gene>
    <name evidence="2" type="ORF">J0S82_014111</name>
</gene>
<keyword evidence="3" id="KW-1185">Reference proteome</keyword>
<sequence>MSTKILCHLSVSWQKENEMKRMAGSELSRGIRWAETFKGQYLLSAQAASHQGKGIPLASSLLGLQMPDCALMDRKVGPITEHVDAGVGVSPDTQRIPYHISFGAESQWVAQSQLSWPSCCPSGFLQLDLPSRPSQRANGHSELAPGPLRPPGPAAQRAAKPRGGRK</sequence>
<dbReference type="Proteomes" id="UP000700334">
    <property type="component" value="Unassembled WGS sequence"/>
</dbReference>
<accession>A0A8J6AGK0</accession>